<organism evidence="3 4">
    <name type="scientific">Mycolicibacter sinensis (strain JDM601)</name>
    <name type="common">Mycobacterium sinense</name>
    <dbReference type="NCBI Taxonomy" id="875328"/>
    <lineage>
        <taxon>Bacteria</taxon>
        <taxon>Bacillati</taxon>
        <taxon>Actinomycetota</taxon>
        <taxon>Actinomycetes</taxon>
        <taxon>Mycobacteriales</taxon>
        <taxon>Mycobacteriaceae</taxon>
        <taxon>Mycolicibacter</taxon>
    </lineage>
</organism>
<gene>
    <name evidence="3" type="ORF">A5771_18415</name>
</gene>
<keyword evidence="1" id="KW-0812">Transmembrane</keyword>
<dbReference type="AlphaFoldDB" id="A0A1A2DUA0"/>
<feature type="transmembrane region" description="Helical" evidence="1">
    <location>
        <begin position="32"/>
        <end position="51"/>
    </location>
</feature>
<dbReference type="InterPro" id="IPR005530">
    <property type="entry name" value="SPW"/>
</dbReference>
<evidence type="ECO:0000256" key="1">
    <source>
        <dbReference type="SAM" id="Phobius"/>
    </source>
</evidence>
<dbReference type="EMBL" id="LZIN01000098">
    <property type="protein sequence ID" value="OBG00536.1"/>
    <property type="molecule type" value="Genomic_DNA"/>
</dbReference>
<dbReference type="OrthoDB" id="3638638at2"/>
<dbReference type="Proteomes" id="UP000093985">
    <property type="component" value="Unassembled WGS sequence"/>
</dbReference>
<name>A0A1A2DUA0_MYCSD</name>
<evidence type="ECO:0000313" key="3">
    <source>
        <dbReference type="EMBL" id="OBG00536.1"/>
    </source>
</evidence>
<evidence type="ECO:0000259" key="2">
    <source>
        <dbReference type="Pfam" id="PF03779"/>
    </source>
</evidence>
<accession>A0A1A2DUA0</accession>
<sequence>MSTVHSSIDRHPDLLALRATYDRAAESMAAQFTFGMTLLTAVYAALSPWIVGFDGTSRLTFNNFIVGAVVAFLAFGLASALDRTHGMAWTLPVFGVWFIISPWVLRDMSPTPGMIWSNVVAGAVLTALGLTAAYFGRRARHDATTPAA</sequence>
<feature type="transmembrane region" description="Helical" evidence="1">
    <location>
        <begin position="88"/>
        <end position="105"/>
    </location>
</feature>
<keyword evidence="1" id="KW-0472">Membrane</keyword>
<keyword evidence="1" id="KW-1133">Transmembrane helix</keyword>
<protein>
    <recommendedName>
        <fullName evidence="2">SPW repeat-containing integral membrane domain-containing protein</fullName>
    </recommendedName>
</protein>
<reference evidence="4" key="1">
    <citation type="submission" date="2016-06" db="EMBL/GenBank/DDBJ databases">
        <authorList>
            <person name="Sutton G."/>
            <person name="Brinkac L."/>
            <person name="Sanka R."/>
            <person name="Adams M."/>
            <person name="Lau E."/>
            <person name="Mehaffy C."/>
            <person name="Tameris M."/>
            <person name="Hatherill M."/>
            <person name="Hanekom W."/>
            <person name="Mahomed H."/>
            <person name="Mcshane H."/>
        </authorList>
    </citation>
    <scope>NUCLEOTIDE SEQUENCE [LARGE SCALE GENOMIC DNA]</scope>
    <source>
        <strain evidence="4">852014-51077_SCH5608930-a</strain>
    </source>
</reference>
<comment type="caution">
    <text evidence="3">The sequence shown here is derived from an EMBL/GenBank/DDBJ whole genome shotgun (WGS) entry which is preliminary data.</text>
</comment>
<dbReference type="RefSeq" id="WP_064856983.1">
    <property type="nucleotide sequence ID" value="NZ_LZIM01000111.1"/>
</dbReference>
<feature type="transmembrane region" description="Helical" evidence="1">
    <location>
        <begin position="117"/>
        <end position="136"/>
    </location>
</feature>
<proteinExistence type="predicted"/>
<feature type="transmembrane region" description="Helical" evidence="1">
    <location>
        <begin position="63"/>
        <end position="81"/>
    </location>
</feature>
<evidence type="ECO:0000313" key="4">
    <source>
        <dbReference type="Proteomes" id="UP000093985"/>
    </source>
</evidence>
<dbReference type="Pfam" id="PF03779">
    <property type="entry name" value="SPW"/>
    <property type="match status" value="1"/>
</dbReference>
<feature type="domain" description="SPW repeat-containing integral membrane" evidence="2">
    <location>
        <begin position="35"/>
        <end position="130"/>
    </location>
</feature>